<feature type="region of interest" description="Disordered" evidence="1">
    <location>
        <begin position="1"/>
        <end position="24"/>
    </location>
</feature>
<sequence length="431" mass="45498">MTNDLDDQLTRTLREHAGDAGTPRLDLDAVRGRARRIRRTRTALVGAGAAAVVLAVVAPLGLLGGGSSDRSVDPVTGGTASADRTRHLLMDLGDLPEGAPAEVPYRLDGVLHLPGGATYELPFDAISGSLGDVVPYAAGGWLATVDPGRGGEYDLYHLDGQGELVEILTGLDEERLVNPTLAYDPATGRVAWVESSIGAGEGGIETLVVADADGDELWRRPLATGPNFDPVSRPLGFRGDDVIVEAQELGRSVRTIRLTQDGIITVLSRTPSDAVSPDGSLVARPTGETGELDQACRGVYPAGEDAPLAWSTETCATTYGLFDRDSRWVTAGPYEQYAEAGGLIDSVRDARNGRGVLQVNSPEGTQTFVRGGAWEGSSSLIVEVQQSMSSTAPARYALVRIDVDSGRAELAAPIEDYDAEWDNGAGRFFVK</sequence>
<keyword evidence="2" id="KW-1133">Transmembrane helix</keyword>
<evidence type="ECO:0000313" key="3">
    <source>
        <dbReference type="EMBL" id="MDQ1102759.1"/>
    </source>
</evidence>
<proteinExistence type="predicted"/>
<name>A0AAJ1X0V2_9ACTN</name>
<evidence type="ECO:0000256" key="1">
    <source>
        <dbReference type="SAM" id="MobiDB-lite"/>
    </source>
</evidence>
<feature type="compositionally biased region" description="Basic and acidic residues" evidence="1">
    <location>
        <begin position="8"/>
        <end position="18"/>
    </location>
</feature>
<protein>
    <submittedName>
        <fullName evidence="3">Uncharacterized protein</fullName>
    </submittedName>
</protein>
<comment type="caution">
    <text evidence="3">The sequence shown here is derived from an EMBL/GenBank/DDBJ whole genome shotgun (WGS) entry which is preliminary data.</text>
</comment>
<organism evidence="3 4">
    <name type="scientific">Nocardioides zeae</name>
    <dbReference type="NCBI Taxonomy" id="1457234"/>
    <lineage>
        <taxon>Bacteria</taxon>
        <taxon>Bacillati</taxon>
        <taxon>Actinomycetota</taxon>
        <taxon>Actinomycetes</taxon>
        <taxon>Propionibacteriales</taxon>
        <taxon>Nocardioidaceae</taxon>
        <taxon>Nocardioides</taxon>
    </lineage>
</organism>
<evidence type="ECO:0000256" key="2">
    <source>
        <dbReference type="SAM" id="Phobius"/>
    </source>
</evidence>
<feature type="transmembrane region" description="Helical" evidence="2">
    <location>
        <begin position="43"/>
        <end position="64"/>
    </location>
</feature>
<evidence type="ECO:0000313" key="4">
    <source>
        <dbReference type="Proteomes" id="UP001239215"/>
    </source>
</evidence>
<dbReference type="Proteomes" id="UP001239215">
    <property type="component" value="Unassembled WGS sequence"/>
</dbReference>
<dbReference type="EMBL" id="JAUTAN010000001">
    <property type="protein sequence ID" value="MDQ1102759.1"/>
    <property type="molecule type" value="Genomic_DNA"/>
</dbReference>
<keyword evidence="2" id="KW-0472">Membrane</keyword>
<keyword evidence="2" id="KW-0812">Transmembrane</keyword>
<gene>
    <name evidence="3" type="ORF">QE405_000043</name>
</gene>
<accession>A0AAJ1X0V2</accession>
<dbReference type="RefSeq" id="WP_307198221.1">
    <property type="nucleotide sequence ID" value="NZ_JAUTAN010000001.1"/>
</dbReference>
<dbReference type="AlphaFoldDB" id="A0AAJ1X0V2"/>
<reference evidence="3" key="1">
    <citation type="submission" date="2023-07" db="EMBL/GenBank/DDBJ databases">
        <title>Functional and genomic diversity of the sorghum phyllosphere microbiome.</title>
        <authorList>
            <person name="Shade A."/>
        </authorList>
    </citation>
    <scope>NUCLEOTIDE SEQUENCE</scope>
    <source>
        <strain evidence="3">SORGH_AS_1067</strain>
    </source>
</reference>